<comment type="caution">
    <text evidence="4">The sequence shown here is derived from an EMBL/GenBank/DDBJ whole genome shotgun (WGS) entry which is preliminary data.</text>
</comment>
<dbReference type="EMBL" id="CATQJA010002653">
    <property type="protein sequence ID" value="CAJ0578134.1"/>
    <property type="molecule type" value="Genomic_DNA"/>
</dbReference>
<evidence type="ECO:0000256" key="3">
    <source>
        <dbReference type="SAM" id="Coils"/>
    </source>
</evidence>
<evidence type="ECO:0000256" key="2">
    <source>
        <dbReference type="ARBA" id="ARBA00023054"/>
    </source>
</evidence>
<keyword evidence="2 3" id="KW-0175">Coiled coil</keyword>
<dbReference type="GO" id="GO:0005737">
    <property type="term" value="C:cytoplasm"/>
    <property type="evidence" value="ECO:0007669"/>
    <property type="project" value="TreeGrafter"/>
</dbReference>
<dbReference type="Proteomes" id="UP001177023">
    <property type="component" value="Unassembled WGS sequence"/>
</dbReference>
<sequence length="154" mass="16542">MSRAAHFDEQEDMNVFGPDDEMDAELTMAQREVMMVELAKLEEEIAALKQALTTRRDQATELRRKLGIAGPIEVISHEANRKLQAVLETPVVQKTTAAASAGAETVRSHWLDLKGTAAFKAMETSVGSALNTAASAAKSGYSHLAGYNTIPGSP</sequence>
<feature type="coiled-coil region" evidence="3">
    <location>
        <begin position="24"/>
        <end position="58"/>
    </location>
</feature>
<proteinExistence type="inferred from homology"/>
<protein>
    <recommendedName>
        <fullName evidence="6">Tumor protein D54</fullName>
    </recommendedName>
</protein>
<evidence type="ECO:0000313" key="4">
    <source>
        <dbReference type="EMBL" id="CAJ0578134.1"/>
    </source>
</evidence>
<accession>A0AA36G3H3</accession>
<comment type="similarity">
    <text evidence="1">Belongs to the TPD52 family.</text>
</comment>
<organism evidence="4 5">
    <name type="scientific">Mesorhabditis spiculigera</name>
    <dbReference type="NCBI Taxonomy" id="96644"/>
    <lineage>
        <taxon>Eukaryota</taxon>
        <taxon>Metazoa</taxon>
        <taxon>Ecdysozoa</taxon>
        <taxon>Nematoda</taxon>
        <taxon>Chromadorea</taxon>
        <taxon>Rhabditida</taxon>
        <taxon>Rhabditina</taxon>
        <taxon>Rhabditomorpha</taxon>
        <taxon>Rhabditoidea</taxon>
        <taxon>Rhabditidae</taxon>
        <taxon>Mesorhabditinae</taxon>
        <taxon>Mesorhabditis</taxon>
    </lineage>
</organism>
<evidence type="ECO:0000313" key="5">
    <source>
        <dbReference type="Proteomes" id="UP001177023"/>
    </source>
</evidence>
<dbReference type="InterPro" id="IPR007327">
    <property type="entry name" value="TPD52"/>
</dbReference>
<name>A0AA36G3H3_9BILA</name>
<dbReference type="PANTHER" id="PTHR19307:SF14">
    <property type="entry name" value="TUMOR PROTEIN D52"/>
    <property type="match status" value="1"/>
</dbReference>
<dbReference type="PANTHER" id="PTHR19307">
    <property type="entry name" value="TUMOR PROTEIN D52"/>
    <property type="match status" value="1"/>
</dbReference>
<reference evidence="4" key="1">
    <citation type="submission" date="2023-06" db="EMBL/GenBank/DDBJ databases">
        <authorList>
            <person name="Delattre M."/>
        </authorList>
    </citation>
    <scope>NUCLEOTIDE SEQUENCE</scope>
    <source>
        <strain evidence="4">AF72</strain>
    </source>
</reference>
<gene>
    <name evidence="4" type="ORF">MSPICULIGERA_LOCUS16395</name>
</gene>
<evidence type="ECO:0008006" key="6">
    <source>
        <dbReference type="Google" id="ProtNLM"/>
    </source>
</evidence>
<evidence type="ECO:0000256" key="1">
    <source>
        <dbReference type="ARBA" id="ARBA00005702"/>
    </source>
</evidence>
<feature type="non-terminal residue" evidence="4">
    <location>
        <position position="154"/>
    </location>
</feature>
<dbReference type="AlphaFoldDB" id="A0AA36G3H3"/>
<dbReference type="Pfam" id="PF04201">
    <property type="entry name" value="TPD52"/>
    <property type="match status" value="1"/>
</dbReference>
<keyword evidence="5" id="KW-1185">Reference proteome</keyword>